<dbReference type="PROSITE" id="PS00198">
    <property type="entry name" value="4FE4S_FER_1"/>
    <property type="match status" value="1"/>
</dbReference>
<dbReference type="GO" id="GO:0046872">
    <property type="term" value="F:metal ion binding"/>
    <property type="evidence" value="ECO:0007669"/>
    <property type="project" value="UniProtKB-KW"/>
</dbReference>
<evidence type="ECO:0000313" key="6">
    <source>
        <dbReference type="Proteomes" id="UP000323521"/>
    </source>
</evidence>
<dbReference type="Proteomes" id="UP000323521">
    <property type="component" value="Chromosome"/>
</dbReference>
<keyword evidence="2" id="KW-0408">Iron</keyword>
<dbReference type="SUPFAM" id="SSF54862">
    <property type="entry name" value="4Fe-4S ferredoxins"/>
    <property type="match status" value="1"/>
</dbReference>
<protein>
    <recommendedName>
        <fullName evidence="4">4Fe-4S ferredoxin-type domain-containing protein</fullName>
    </recommendedName>
</protein>
<dbReference type="PROSITE" id="PS51379">
    <property type="entry name" value="4FE4S_FER_2"/>
    <property type="match status" value="2"/>
</dbReference>
<keyword evidence="6" id="KW-1185">Reference proteome</keyword>
<feature type="domain" description="4Fe-4S ferredoxin-type" evidence="4">
    <location>
        <begin position="3"/>
        <end position="32"/>
    </location>
</feature>
<evidence type="ECO:0000256" key="3">
    <source>
        <dbReference type="ARBA" id="ARBA00023014"/>
    </source>
</evidence>
<evidence type="ECO:0000256" key="1">
    <source>
        <dbReference type="ARBA" id="ARBA00022723"/>
    </source>
</evidence>
<keyword evidence="3" id="KW-0411">Iron-sulfur</keyword>
<dbReference type="OrthoDB" id="9804603at2"/>
<keyword evidence="1" id="KW-0479">Metal-binding</keyword>
<dbReference type="KEGG" id="fwa:DCMF_00435"/>
<name>A0A3G1KLW3_FORW1</name>
<dbReference type="EMBL" id="CP017634">
    <property type="protein sequence ID" value="ATW23466.1"/>
    <property type="molecule type" value="Genomic_DNA"/>
</dbReference>
<dbReference type="InterPro" id="IPR017900">
    <property type="entry name" value="4Fe4S_Fe_S_CS"/>
</dbReference>
<evidence type="ECO:0000259" key="4">
    <source>
        <dbReference type="PROSITE" id="PS51379"/>
    </source>
</evidence>
<dbReference type="Gene3D" id="3.30.70.20">
    <property type="match status" value="1"/>
</dbReference>
<feature type="domain" description="4Fe-4S ferredoxin-type" evidence="4">
    <location>
        <begin position="33"/>
        <end position="63"/>
    </location>
</feature>
<organism evidence="5 6">
    <name type="scientific">Formimonas warabiya</name>
    <dbReference type="NCBI Taxonomy" id="1761012"/>
    <lineage>
        <taxon>Bacteria</taxon>
        <taxon>Bacillati</taxon>
        <taxon>Bacillota</taxon>
        <taxon>Clostridia</taxon>
        <taxon>Eubacteriales</taxon>
        <taxon>Peptococcaceae</taxon>
        <taxon>Candidatus Formimonas</taxon>
    </lineage>
</organism>
<dbReference type="Pfam" id="PF13237">
    <property type="entry name" value="Fer4_10"/>
    <property type="match status" value="1"/>
</dbReference>
<dbReference type="InterPro" id="IPR017896">
    <property type="entry name" value="4Fe4S_Fe-S-bd"/>
</dbReference>
<dbReference type="PANTHER" id="PTHR43122">
    <property type="entry name" value="FERREDOXIN SUBUNIT OF PYRUVATE:FLAVODOXIN OXIDOREDUCTASE-RELATED"/>
    <property type="match status" value="1"/>
</dbReference>
<accession>A0A3G1KLW3</accession>
<dbReference type="AlphaFoldDB" id="A0A3G1KLW3"/>
<proteinExistence type="predicted"/>
<sequence length="63" mass="7207">MSYAVKINADWCKICKVCIDFCPKNVLYISAENQVAVKDRESCTGCMMCEYRCPDYAIRVEAN</sequence>
<evidence type="ECO:0000313" key="5">
    <source>
        <dbReference type="EMBL" id="ATW23466.1"/>
    </source>
</evidence>
<gene>
    <name evidence="5" type="ORF">DCMF_00435</name>
</gene>
<reference evidence="5 6" key="1">
    <citation type="submission" date="2016-10" db="EMBL/GenBank/DDBJ databases">
        <title>Complete Genome Sequence of Peptococcaceae strain DCMF.</title>
        <authorList>
            <person name="Edwards R.J."/>
            <person name="Holland S.I."/>
            <person name="Deshpande N.P."/>
            <person name="Wong Y.K."/>
            <person name="Ertan H."/>
            <person name="Manefield M."/>
            <person name="Russell T.L."/>
            <person name="Lee M.J."/>
        </authorList>
    </citation>
    <scope>NUCLEOTIDE SEQUENCE [LARGE SCALE GENOMIC DNA]</scope>
    <source>
        <strain evidence="5 6">DCMF</strain>
    </source>
</reference>
<dbReference type="RefSeq" id="WP_148132605.1">
    <property type="nucleotide sequence ID" value="NZ_CP017634.1"/>
</dbReference>
<evidence type="ECO:0000256" key="2">
    <source>
        <dbReference type="ARBA" id="ARBA00023004"/>
    </source>
</evidence>
<dbReference type="GO" id="GO:0051536">
    <property type="term" value="F:iron-sulfur cluster binding"/>
    <property type="evidence" value="ECO:0007669"/>
    <property type="project" value="UniProtKB-KW"/>
</dbReference>
<dbReference type="PANTHER" id="PTHR43122:SF1">
    <property type="entry name" value="IRON-SULFUR-BINDING PROTEIN"/>
    <property type="match status" value="1"/>
</dbReference>